<feature type="transmembrane region" description="Helical" evidence="5">
    <location>
        <begin position="85"/>
        <end position="104"/>
    </location>
</feature>
<dbReference type="RefSeq" id="WP_114434303.1">
    <property type="nucleotide sequence ID" value="NZ_QPJI01000005.1"/>
</dbReference>
<keyword evidence="3 5" id="KW-1133">Transmembrane helix</keyword>
<dbReference type="AlphaFoldDB" id="A0A368XPH7"/>
<feature type="transmembrane region" description="Helical" evidence="5">
    <location>
        <begin position="232"/>
        <end position="248"/>
    </location>
</feature>
<gene>
    <name evidence="6" type="ORF">DET61_10524</name>
</gene>
<dbReference type="InterPro" id="IPR052951">
    <property type="entry name" value="Tellurite_res_ion_channel"/>
</dbReference>
<evidence type="ECO:0000313" key="7">
    <source>
        <dbReference type="Proteomes" id="UP000253647"/>
    </source>
</evidence>
<evidence type="ECO:0000256" key="4">
    <source>
        <dbReference type="ARBA" id="ARBA00023136"/>
    </source>
</evidence>
<dbReference type="PANTHER" id="PTHR37955:SF1">
    <property type="entry name" value="DEP DOMAIN-CONTAINING PROTEIN"/>
    <property type="match status" value="1"/>
</dbReference>
<dbReference type="GO" id="GO:0046583">
    <property type="term" value="F:monoatomic cation efflux transmembrane transporter activity"/>
    <property type="evidence" value="ECO:0007669"/>
    <property type="project" value="TreeGrafter"/>
</dbReference>
<keyword evidence="4 5" id="KW-0472">Membrane</keyword>
<feature type="transmembrane region" description="Helical" evidence="5">
    <location>
        <begin position="200"/>
        <end position="220"/>
    </location>
</feature>
<name>A0A368XPH7_MARNT</name>
<evidence type="ECO:0000313" key="6">
    <source>
        <dbReference type="EMBL" id="RCW69863.1"/>
    </source>
</evidence>
<evidence type="ECO:0000256" key="1">
    <source>
        <dbReference type="ARBA" id="ARBA00004141"/>
    </source>
</evidence>
<dbReference type="EMBL" id="QPJI01000005">
    <property type="protein sequence ID" value="RCW69863.1"/>
    <property type="molecule type" value="Genomic_DNA"/>
</dbReference>
<dbReference type="CDD" id="cd09323">
    <property type="entry name" value="TDT_SLAC1_like"/>
    <property type="match status" value="1"/>
</dbReference>
<dbReference type="Proteomes" id="UP000253647">
    <property type="component" value="Unassembled WGS sequence"/>
</dbReference>
<comment type="caution">
    <text evidence="6">The sequence shown here is derived from an EMBL/GenBank/DDBJ whole genome shotgun (WGS) entry which is preliminary data.</text>
</comment>
<evidence type="ECO:0000256" key="3">
    <source>
        <dbReference type="ARBA" id="ARBA00022989"/>
    </source>
</evidence>
<protein>
    <submittedName>
        <fullName evidence="6">Tellurite resistance protein</fullName>
    </submittedName>
</protein>
<proteinExistence type="predicted"/>
<dbReference type="InterPro" id="IPR038665">
    <property type="entry name" value="Voltage-dep_anion_channel_sf"/>
</dbReference>
<keyword evidence="2 5" id="KW-0812">Transmembrane</keyword>
<feature type="transmembrane region" description="Helical" evidence="5">
    <location>
        <begin position="260"/>
        <end position="279"/>
    </location>
</feature>
<evidence type="ECO:0000256" key="5">
    <source>
        <dbReference type="SAM" id="Phobius"/>
    </source>
</evidence>
<feature type="transmembrane region" description="Helical" evidence="5">
    <location>
        <begin position="110"/>
        <end position="131"/>
    </location>
</feature>
<feature type="transmembrane region" description="Helical" evidence="5">
    <location>
        <begin position="285"/>
        <end position="306"/>
    </location>
</feature>
<feature type="transmembrane region" description="Helical" evidence="5">
    <location>
        <begin position="12"/>
        <end position="33"/>
    </location>
</feature>
<feature type="transmembrane region" description="Helical" evidence="5">
    <location>
        <begin position="143"/>
        <end position="161"/>
    </location>
</feature>
<feature type="transmembrane region" description="Helical" evidence="5">
    <location>
        <begin position="45"/>
        <end position="64"/>
    </location>
</feature>
<reference evidence="6 7" key="1">
    <citation type="submission" date="2018-07" db="EMBL/GenBank/DDBJ databases">
        <title>Freshwater and sediment microbial communities from various areas in North America, analyzing microbe dynamics in response to fracking.</title>
        <authorList>
            <person name="Lamendella R."/>
        </authorList>
    </citation>
    <scope>NUCLEOTIDE SEQUENCE [LARGE SCALE GENOMIC DNA]</scope>
    <source>
        <strain evidence="6 7">105B</strain>
    </source>
</reference>
<dbReference type="Gene3D" id="1.50.10.150">
    <property type="entry name" value="Voltage-dependent anion channel"/>
    <property type="match status" value="1"/>
</dbReference>
<feature type="transmembrane region" description="Helical" evidence="5">
    <location>
        <begin position="167"/>
        <end position="188"/>
    </location>
</feature>
<dbReference type="InterPro" id="IPR004695">
    <property type="entry name" value="SLAC1/Mae1/Ssu1/TehA"/>
</dbReference>
<comment type="subcellular location">
    <subcellularLocation>
        <location evidence="1">Membrane</location>
        <topology evidence="1">Multi-pass membrane protein</topology>
    </subcellularLocation>
</comment>
<sequence>MAHSDVSRLQNFPVSWFATVMGLAGLTIALHRAEAILGWSIHPSPALLALTVAVFATLAGLYLLKLARHPASVKAELSHPVKLNFFPTISIGLILISIALLAHYPGLSQIVWTAGTVLHFGFTLYVLSIWIHHTHFEINHMNPAWFIPIVGNILVPIAGVHHASVEISWFFFSIGLVFWLVLLTIIFNRMFFHQPLPGKLLPTLFILIAPPGVGMVSWLQLNGGEVDAFARILYYSALFLTLMLFTQASRFIKVPFALSWWAYSFPMAAITIATLLMHQSLGLVFLKWLGLILLVVLCLLITGLVIRTAVAVRRWEICVEE</sequence>
<dbReference type="PANTHER" id="PTHR37955">
    <property type="entry name" value="TELLURITE RESISTANCE PROTEIN TEHA"/>
    <property type="match status" value="1"/>
</dbReference>
<evidence type="ECO:0000256" key="2">
    <source>
        <dbReference type="ARBA" id="ARBA00022692"/>
    </source>
</evidence>
<organism evidence="6 7">
    <name type="scientific">Marinobacter nauticus</name>
    <name type="common">Marinobacter hydrocarbonoclasticus</name>
    <name type="synonym">Marinobacter aquaeolei</name>
    <dbReference type="NCBI Taxonomy" id="2743"/>
    <lineage>
        <taxon>Bacteria</taxon>
        <taxon>Pseudomonadati</taxon>
        <taxon>Pseudomonadota</taxon>
        <taxon>Gammaproteobacteria</taxon>
        <taxon>Pseudomonadales</taxon>
        <taxon>Marinobacteraceae</taxon>
        <taxon>Marinobacter</taxon>
    </lineage>
</organism>
<dbReference type="Pfam" id="PF03595">
    <property type="entry name" value="SLAC1"/>
    <property type="match status" value="1"/>
</dbReference>
<dbReference type="GO" id="GO:0005886">
    <property type="term" value="C:plasma membrane"/>
    <property type="evidence" value="ECO:0007669"/>
    <property type="project" value="TreeGrafter"/>
</dbReference>
<accession>A0A368XPH7</accession>